<protein>
    <recommendedName>
        <fullName evidence="2">Prokaryotic-type class I peptide chain release factors domain-containing protein</fullName>
    </recommendedName>
</protein>
<dbReference type="FunFam" id="3.30.160.20:FF:000046">
    <property type="entry name" value="Peptidyl-tRNA hydrolase ICT1"/>
    <property type="match status" value="1"/>
</dbReference>
<dbReference type="Proteomes" id="UP000027586">
    <property type="component" value="Unassembled WGS sequence"/>
</dbReference>
<reference evidence="3" key="1">
    <citation type="submission" date="2013-08" db="EMBL/GenBank/DDBJ databases">
        <title>Gene expansion shapes genome architecture in the human pathogen Lichtheimia corymbifera: an evolutionary genomics analysis in the ancient terrestrial Mucorales (Mucoromycotina).</title>
        <authorList>
            <person name="Schwartze V.U."/>
            <person name="Winter S."/>
            <person name="Shelest E."/>
            <person name="Marcet-Houben M."/>
            <person name="Horn F."/>
            <person name="Wehner S."/>
            <person name="Hoffmann K."/>
            <person name="Riege K."/>
            <person name="Sammeth M."/>
            <person name="Nowrousian M."/>
            <person name="Valiante V."/>
            <person name="Linde J."/>
            <person name="Jacobsen I.D."/>
            <person name="Marz M."/>
            <person name="Brakhage A.A."/>
            <person name="Gabaldon T."/>
            <person name="Bocker S."/>
            <person name="Voigt K."/>
        </authorList>
    </citation>
    <scope>NUCLEOTIDE SEQUENCE [LARGE SCALE GENOMIC DNA]</scope>
    <source>
        <strain evidence="3">FSU 9682</strain>
    </source>
</reference>
<dbReference type="SUPFAM" id="SSF110916">
    <property type="entry name" value="Peptidyl-tRNA hydrolase domain-like"/>
    <property type="match status" value="1"/>
</dbReference>
<dbReference type="GO" id="GO:0005762">
    <property type="term" value="C:mitochondrial large ribosomal subunit"/>
    <property type="evidence" value="ECO:0007669"/>
    <property type="project" value="TreeGrafter"/>
</dbReference>
<dbReference type="PROSITE" id="PS00745">
    <property type="entry name" value="RF_PROK_I"/>
    <property type="match status" value="1"/>
</dbReference>
<dbReference type="PANTHER" id="PTHR11075:SF54">
    <property type="entry name" value="LARGE RIBOSOMAL SUBUNIT PROTEIN ML62"/>
    <property type="match status" value="1"/>
</dbReference>
<dbReference type="EMBL" id="CBTN010000020">
    <property type="protein sequence ID" value="CDH53956.1"/>
    <property type="molecule type" value="Genomic_DNA"/>
</dbReference>
<dbReference type="GO" id="GO:0004045">
    <property type="term" value="F:peptidyl-tRNA hydrolase activity"/>
    <property type="evidence" value="ECO:0007669"/>
    <property type="project" value="TreeGrafter"/>
</dbReference>
<proteinExistence type="predicted"/>
<dbReference type="InterPro" id="IPR000352">
    <property type="entry name" value="Pep_chain_release_fac_I"/>
</dbReference>
<dbReference type="GO" id="GO:0016150">
    <property type="term" value="F:translation release factor activity, codon nonspecific"/>
    <property type="evidence" value="ECO:0007669"/>
    <property type="project" value="TreeGrafter"/>
</dbReference>
<dbReference type="VEuPathDB" id="FungiDB:LCOR_05255.1"/>
<dbReference type="STRING" id="1263082.A0A068RY87"/>
<dbReference type="PANTHER" id="PTHR11075">
    <property type="entry name" value="PEPTIDE CHAIN RELEASE FACTOR"/>
    <property type="match status" value="1"/>
</dbReference>
<comment type="caution">
    <text evidence="3">The sequence shown here is derived from an EMBL/GenBank/DDBJ whole genome shotgun (WGS) entry which is preliminary data.</text>
</comment>
<dbReference type="Gene3D" id="3.30.160.20">
    <property type="match status" value="1"/>
</dbReference>
<evidence type="ECO:0000313" key="4">
    <source>
        <dbReference type="Proteomes" id="UP000027586"/>
    </source>
</evidence>
<dbReference type="OrthoDB" id="270639at2759"/>
<evidence type="ECO:0000259" key="2">
    <source>
        <dbReference type="PROSITE" id="PS00745"/>
    </source>
</evidence>
<feature type="domain" description="Prokaryotic-type class I peptide chain release factors" evidence="2">
    <location>
        <begin position="44"/>
        <end position="60"/>
    </location>
</feature>
<dbReference type="AlphaFoldDB" id="A0A068RY87"/>
<keyword evidence="4" id="KW-1185">Reference proteome</keyword>
<name>A0A068RY87_9FUNG</name>
<dbReference type="GO" id="GO:0070126">
    <property type="term" value="P:mitochondrial translational termination"/>
    <property type="evidence" value="ECO:0007669"/>
    <property type="project" value="TreeGrafter"/>
</dbReference>
<evidence type="ECO:0000313" key="3">
    <source>
        <dbReference type="EMBL" id="CDH53956.1"/>
    </source>
</evidence>
<dbReference type="InterPro" id="IPR052104">
    <property type="entry name" value="Mito_Release_Factor_mL62"/>
</dbReference>
<organism evidence="3 4">
    <name type="scientific">Lichtheimia corymbifera JMRC:FSU:9682</name>
    <dbReference type="NCBI Taxonomy" id="1263082"/>
    <lineage>
        <taxon>Eukaryota</taxon>
        <taxon>Fungi</taxon>
        <taxon>Fungi incertae sedis</taxon>
        <taxon>Mucoromycota</taxon>
        <taxon>Mucoromycotina</taxon>
        <taxon>Mucoromycetes</taxon>
        <taxon>Mucorales</taxon>
        <taxon>Lichtheimiaceae</taxon>
        <taxon>Lichtheimia</taxon>
    </lineage>
</organism>
<feature type="region of interest" description="Disordered" evidence="1">
    <location>
        <begin position="136"/>
        <end position="163"/>
    </location>
</feature>
<dbReference type="Pfam" id="PF00472">
    <property type="entry name" value="RF-1"/>
    <property type="match status" value="1"/>
</dbReference>
<feature type="compositionally biased region" description="Basic residues" evidence="1">
    <location>
        <begin position="138"/>
        <end position="163"/>
    </location>
</feature>
<evidence type="ECO:0000256" key="1">
    <source>
        <dbReference type="SAM" id="MobiDB-lite"/>
    </source>
</evidence>
<gene>
    <name evidence="3" type="ORF">LCOR_05255.1</name>
</gene>
<accession>A0A068RY87</accession>
<sequence length="163" mass="18678">MRFALQYLRHYSTKPWSHAKASEWISSFSKDKIPQDQLRITFSRSSGPGGQNVNKVSSKVNMRLGLNQATWLPSYAKDKLKLTKAGELVISSDKTRSQANNVDDCYNKLEQAIKEAVAVPRDPDEATIARVETLKKNEKIKRKELKKRHSQKKQSRRSKGNDY</sequence>